<evidence type="ECO:0000313" key="3">
    <source>
        <dbReference type="EMBL" id="KAK9679899.1"/>
    </source>
</evidence>
<reference evidence="3 4" key="1">
    <citation type="journal article" date="2024" name="BMC Genomics">
        <title>De novo assembly and annotation of Popillia japonica's genome with initial clues to its potential as an invasive pest.</title>
        <authorList>
            <person name="Cucini C."/>
            <person name="Boschi S."/>
            <person name="Funari R."/>
            <person name="Cardaioli E."/>
            <person name="Iannotti N."/>
            <person name="Marturano G."/>
            <person name="Paoli F."/>
            <person name="Bruttini M."/>
            <person name="Carapelli A."/>
            <person name="Frati F."/>
            <person name="Nardi F."/>
        </authorList>
    </citation>
    <scope>NUCLEOTIDE SEQUENCE [LARGE SCALE GENOMIC DNA]</scope>
    <source>
        <strain evidence="3">DMR45628</strain>
    </source>
</reference>
<dbReference type="InterPro" id="IPR007889">
    <property type="entry name" value="HTH_Psq"/>
</dbReference>
<dbReference type="Proteomes" id="UP001458880">
    <property type="component" value="Unassembled WGS sequence"/>
</dbReference>
<dbReference type="GO" id="GO:0003677">
    <property type="term" value="F:DNA binding"/>
    <property type="evidence" value="ECO:0007669"/>
    <property type="project" value="UniProtKB-KW"/>
</dbReference>
<dbReference type="Pfam" id="PF05225">
    <property type="entry name" value="HTH_psq"/>
    <property type="match status" value="1"/>
</dbReference>
<name>A0AAW1HTL8_POPJA</name>
<dbReference type="Gene3D" id="1.10.10.60">
    <property type="entry name" value="Homeodomain-like"/>
    <property type="match status" value="1"/>
</dbReference>
<feature type="domain" description="HTH psq-type" evidence="2">
    <location>
        <begin position="19"/>
        <end position="57"/>
    </location>
</feature>
<evidence type="ECO:0000256" key="1">
    <source>
        <dbReference type="ARBA" id="ARBA00004123"/>
    </source>
</evidence>
<accession>A0AAW1HTL8</accession>
<protein>
    <submittedName>
        <fullName evidence="3">CENP-B N-terminal DNA-binding domain</fullName>
    </submittedName>
</protein>
<dbReference type="GO" id="GO:0005634">
    <property type="term" value="C:nucleus"/>
    <property type="evidence" value="ECO:0007669"/>
    <property type="project" value="UniProtKB-SubCell"/>
</dbReference>
<sequence length="105" mass="11640">MVENASDYKRQYSNRGNYTEDNLRLAIEAVKTGSSVNGASKSYGIPRKTLKRKLKNNVSKIGKMGPAPCWGGIPRKTLKRKLKNNVSKIGKMGPAPCWGRSMKIN</sequence>
<evidence type="ECO:0000259" key="2">
    <source>
        <dbReference type="Pfam" id="PF05225"/>
    </source>
</evidence>
<dbReference type="AlphaFoldDB" id="A0AAW1HTL8"/>
<evidence type="ECO:0000313" key="4">
    <source>
        <dbReference type="Proteomes" id="UP001458880"/>
    </source>
</evidence>
<dbReference type="InterPro" id="IPR009057">
    <property type="entry name" value="Homeodomain-like_sf"/>
</dbReference>
<organism evidence="3 4">
    <name type="scientific">Popillia japonica</name>
    <name type="common">Japanese beetle</name>
    <dbReference type="NCBI Taxonomy" id="7064"/>
    <lineage>
        <taxon>Eukaryota</taxon>
        <taxon>Metazoa</taxon>
        <taxon>Ecdysozoa</taxon>
        <taxon>Arthropoda</taxon>
        <taxon>Hexapoda</taxon>
        <taxon>Insecta</taxon>
        <taxon>Pterygota</taxon>
        <taxon>Neoptera</taxon>
        <taxon>Endopterygota</taxon>
        <taxon>Coleoptera</taxon>
        <taxon>Polyphaga</taxon>
        <taxon>Scarabaeiformia</taxon>
        <taxon>Scarabaeidae</taxon>
        <taxon>Rutelinae</taxon>
        <taxon>Popillia</taxon>
    </lineage>
</organism>
<comment type="subcellular location">
    <subcellularLocation>
        <location evidence="1">Nucleus</location>
    </subcellularLocation>
</comment>
<comment type="caution">
    <text evidence="3">The sequence shown here is derived from an EMBL/GenBank/DDBJ whole genome shotgun (WGS) entry which is preliminary data.</text>
</comment>
<keyword evidence="3" id="KW-0238">DNA-binding</keyword>
<proteinExistence type="predicted"/>
<dbReference type="EMBL" id="JASPKY010000958">
    <property type="protein sequence ID" value="KAK9679899.1"/>
    <property type="molecule type" value="Genomic_DNA"/>
</dbReference>
<gene>
    <name evidence="3" type="ORF">QE152_g39574</name>
</gene>
<keyword evidence="4" id="KW-1185">Reference proteome</keyword>
<dbReference type="SUPFAM" id="SSF46689">
    <property type="entry name" value="Homeodomain-like"/>
    <property type="match status" value="1"/>
</dbReference>